<proteinExistence type="inferred from homology"/>
<dbReference type="AlphaFoldDB" id="X0KWS4"/>
<dbReference type="HOGENOM" id="CLU_731657_0_0_1"/>
<feature type="domain" description="SHSP" evidence="6">
    <location>
        <begin position="213"/>
        <end position="378"/>
    </location>
</feature>
<dbReference type="PROSITE" id="PS01031">
    <property type="entry name" value="SHSP"/>
    <property type="match status" value="1"/>
</dbReference>
<feature type="region of interest" description="Disordered" evidence="5">
    <location>
        <begin position="263"/>
        <end position="323"/>
    </location>
</feature>
<keyword evidence="1" id="KW-0346">Stress response</keyword>
<keyword evidence="4" id="KW-0175">Coiled coil</keyword>
<evidence type="ECO:0000313" key="7">
    <source>
        <dbReference type="EMBL" id="EXM18033.1"/>
    </source>
</evidence>
<dbReference type="OrthoDB" id="1431247at2759"/>
<evidence type="ECO:0000256" key="3">
    <source>
        <dbReference type="RuleBase" id="RU003616"/>
    </source>
</evidence>
<dbReference type="SUPFAM" id="SSF49764">
    <property type="entry name" value="HSP20-like chaperones"/>
    <property type="match status" value="1"/>
</dbReference>
<dbReference type="Proteomes" id="UP000030701">
    <property type="component" value="Unassembled WGS sequence"/>
</dbReference>
<dbReference type="InterPro" id="IPR008978">
    <property type="entry name" value="HSP20-like_chaperone"/>
</dbReference>
<accession>X0KWS4</accession>
<evidence type="ECO:0000259" key="6">
    <source>
        <dbReference type="PROSITE" id="PS01031"/>
    </source>
</evidence>
<dbReference type="InterPro" id="IPR004875">
    <property type="entry name" value="DDE_SF_endonuclease_dom"/>
</dbReference>
<feature type="coiled-coil region" evidence="4">
    <location>
        <begin position="146"/>
        <end position="173"/>
    </location>
</feature>
<evidence type="ECO:0000256" key="1">
    <source>
        <dbReference type="ARBA" id="ARBA00023016"/>
    </source>
</evidence>
<reference evidence="7" key="1">
    <citation type="submission" date="2011-11" db="EMBL/GenBank/DDBJ databases">
        <title>The Genome Sequence of Fusarium oxysporum Cotton.</title>
        <authorList>
            <consortium name="The Broad Institute Genome Sequencing Platform"/>
            <person name="Ma L.-J."/>
            <person name="Gale L.R."/>
            <person name="Schwartz D.C."/>
            <person name="Zhou S."/>
            <person name="Corby-Kistler H."/>
            <person name="Young S.K."/>
            <person name="Zeng Q."/>
            <person name="Gargeya S."/>
            <person name="Fitzgerald M."/>
            <person name="Haas B."/>
            <person name="Abouelleil A."/>
            <person name="Alvarado L."/>
            <person name="Arachchi H.M."/>
            <person name="Berlin A."/>
            <person name="Brown A."/>
            <person name="Chapman S.B."/>
            <person name="Chen Z."/>
            <person name="Dunbar C."/>
            <person name="Freedman E."/>
            <person name="Gearin G."/>
            <person name="Goldberg J."/>
            <person name="Griggs A."/>
            <person name="Gujja S."/>
            <person name="Heiman D."/>
            <person name="Howarth C."/>
            <person name="Larson L."/>
            <person name="Lui A."/>
            <person name="MacDonald P.J.P."/>
            <person name="Montmayeur A."/>
            <person name="Murphy C."/>
            <person name="Neiman D."/>
            <person name="Pearson M."/>
            <person name="Priest M."/>
            <person name="Roberts A."/>
            <person name="Saif S."/>
            <person name="Shea T."/>
            <person name="Shenoy N."/>
            <person name="Sisk P."/>
            <person name="Stolte C."/>
            <person name="Sykes S."/>
            <person name="Wortman J."/>
            <person name="Nusbaum C."/>
            <person name="Birren B."/>
        </authorList>
    </citation>
    <scope>NUCLEOTIDE SEQUENCE [LARGE SCALE GENOMIC DNA]</scope>
    <source>
        <strain evidence="7">25433</strain>
    </source>
</reference>
<dbReference type="InterPro" id="IPR031107">
    <property type="entry name" value="Small_HSP"/>
</dbReference>
<dbReference type="CDD" id="cd06464">
    <property type="entry name" value="ACD_sHsps-like"/>
    <property type="match status" value="1"/>
</dbReference>
<dbReference type="Gene3D" id="2.60.40.790">
    <property type="match status" value="1"/>
</dbReference>
<dbReference type="Pfam" id="PF03184">
    <property type="entry name" value="DDE_1"/>
    <property type="match status" value="1"/>
</dbReference>
<dbReference type="Pfam" id="PF00011">
    <property type="entry name" value="HSP20"/>
    <property type="match status" value="1"/>
</dbReference>
<gene>
    <name evidence="7" type="ORF">FOTG_13885</name>
</gene>
<evidence type="ECO:0000256" key="5">
    <source>
        <dbReference type="SAM" id="MobiDB-lite"/>
    </source>
</evidence>
<organism evidence="7">
    <name type="scientific">Fusarium oxysporum f. sp. vasinfectum 25433</name>
    <dbReference type="NCBI Taxonomy" id="1089449"/>
    <lineage>
        <taxon>Eukaryota</taxon>
        <taxon>Fungi</taxon>
        <taxon>Dikarya</taxon>
        <taxon>Ascomycota</taxon>
        <taxon>Pezizomycotina</taxon>
        <taxon>Sordariomycetes</taxon>
        <taxon>Hypocreomycetidae</taxon>
        <taxon>Hypocreales</taxon>
        <taxon>Nectriaceae</taxon>
        <taxon>Fusarium</taxon>
        <taxon>Fusarium oxysporum species complex</taxon>
    </lineage>
</organism>
<feature type="compositionally biased region" description="Basic and acidic residues" evidence="5">
    <location>
        <begin position="289"/>
        <end position="323"/>
    </location>
</feature>
<evidence type="ECO:0000256" key="4">
    <source>
        <dbReference type="SAM" id="Coils"/>
    </source>
</evidence>
<dbReference type="PANTHER" id="PTHR11527">
    <property type="entry name" value="HEAT-SHOCK PROTEIN 20 FAMILY MEMBER"/>
    <property type="match status" value="1"/>
</dbReference>
<name>X0KWS4_FUSOX</name>
<protein>
    <recommendedName>
        <fullName evidence="6">SHSP domain-containing protein</fullName>
    </recommendedName>
</protein>
<dbReference type="InterPro" id="IPR002068">
    <property type="entry name" value="A-crystallin/Hsp20_dom"/>
</dbReference>
<evidence type="ECO:0000256" key="2">
    <source>
        <dbReference type="PROSITE-ProRule" id="PRU00285"/>
    </source>
</evidence>
<reference evidence="7" key="2">
    <citation type="submission" date="2012-05" db="EMBL/GenBank/DDBJ databases">
        <title>The Genome Annotation of Fusarium oxysporum Cotton.</title>
        <authorList>
            <consortium name="The Broad Institute Genomics Platform"/>
            <person name="Ma L.-J."/>
            <person name="Corby-Kistler H."/>
            <person name="Broz K."/>
            <person name="Gale L.R."/>
            <person name="Jonkers W."/>
            <person name="O'Donnell K."/>
            <person name="Ploetz R."/>
            <person name="Steinberg C."/>
            <person name="Schwartz D.C."/>
            <person name="VanEtten H."/>
            <person name="Zhou S."/>
            <person name="Young S.K."/>
            <person name="Zeng Q."/>
            <person name="Gargeya S."/>
            <person name="Fitzgerald M."/>
            <person name="Abouelleil A."/>
            <person name="Alvarado L."/>
            <person name="Chapman S.B."/>
            <person name="Gainer-Dewar J."/>
            <person name="Goldberg J."/>
            <person name="Griggs A."/>
            <person name="Gujja S."/>
            <person name="Hansen M."/>
            <person name="Howarth C."/>
            <person name="Imamovic A."/>
            <person name="Ireland A."/>
            <person name="Larimer J."/>
            <person name="McCowan C."/>
            <person name="Murphy C."/>
            <person name="Pearson M."/>
            <person name="Poon T.W."/>
            <person name="Priest M."/>
            <person name="Roberts A."/>
            <person name="Saif S."/>
            <person name="Shea T."/>
            <person name="Sykes S."/>
            <person name="Wortman J."/>
            <person name="Nusbaum C."/>
            <person name="Birren B."/>
        </authorList>
    </citation>
    <scope>NUCLEOTIDE SEQUENCE</scope>
    <source>
        <strain evidence="7">25433</strain>
    </source>
</reference>
<sequence>MPAHSSHILQPLDVGCFGTLKQACGRQIEMKMRAGTSHISKEDFFPAFYTAFRESMKEKNIQGGFRGTGIAPLNSESVISKLDMKLQTPIRVLGVDELPVPWVSKTPKNPIKATSQSDFIKNRISRHKGSSPTSILDAVDQFAKGVRRIMHQIALLKSEVQILREENETLSRHRHIKKKHLSLYDSDTSFTPFFRLLDDFDNYSRQGASGRRTGTPSWQPKFDVRETGEAYELHGELPGINKEDVHIEFTEPQSMLISGRTERTYTAGSPPAGLIEGTSRGGAITEGGDESKKASVGEEKSASRDAGTETTEKEMPETKKSDKAKYWLSERSVGEFSRSFNFPTQVDQDSVTANFKDGILNILVPKVKKHESKRIAIS</sequence>
<dbReference type="EMBL" id="JH657978">
    <property type="protein sequence ID" value="EXM18033.1"/>
    <property type="molecule type" value="Genomic_DNA"/>
</dbReference>
<comment type="similarity">
    <text evidence="2 3">Belongs to the small heat shock protein (HSP20) family.</text>
</comment>
<dbReference type="GO" id="GO:0003676">
    <property type="term" value="F:nucleic acid binding"/>
    <property type="evidence" value="ECO:0007669"/>
    <property type="project" value="InterPro"/>
</dbReference>